<feature type="compositionally biased region" description="Polar residues" evidence="5">
    <location>
        <begin position="234"/>
        <end position="250"/>
    </location>
</feature>
<dbReference type="InterPro" id="IPR036128">
    <property type="entry name" value="Plus3-like_sf"/>
</dbReference>
<protein>
    <recommendedName>
        <fullName evidence="6">Plus3 domain-containing protein</fullName>
    </recommendedName>
</protein>
<name>A0A2S4PYK2_9PEZI</name>
<keyword evidence="3" id="KW-0804">Transcription</keyword>
<evidence type="ECO:0000256" key="4">
    <source>
        <dbReference type="ARBA" id="ARBA00023242"/>
    </source>
</evidence>
<comment type="caution">
    <text evidence="7">The sequence shown here is derived from an EMBL/GenBank/DDBJ whole genome shotgun (WGS) entry which is preliminary data.</text>
</comment>
<sequence length="581" mass="65343">MSDVDDDLLLFAGEASEDEDSVPAKTSQNSPGMANKKSNGSMNNSRLKASRKSNNYSEEEGEASSGESANSLRSAPMDESDSESDVAPEFTEDIDKYPLEGKFIDSEDKAKIMAMPEIEREQILADRATEVERERQSRLMKQILKSREAGLKKSVKKRKASAAEIEGDYRKGSRQRTKIGGGKVGETSSGIDNLKRARAEKTDRQRRRDEDKDRPHDSRAYSHSDDDHGKNEAEYSNLNSKNKRSVSPSYRDSKPAELHDFEKVRVGRSRFAMVCFYPGFEEAITGCYVRISIGPDKATGQNIYRMALIKGFVEDRPYTMETPNGKQFKTTQYVRAAHGTAERNWPFVTCSDSAFTEVEWSRYEKTCKSEKVPLPSKAKLCAKIDDINNLVNRSWTEAELQEKLTKSGALLNKFIPIERNRLKTLIKEAKSLDDEAKVAKYQKELEKLEGTRLTSNTPVKSSSTSLNQQERLAILNRENRRKNAEQVRQAQINERRALKMAEAAIARGESHDVSDSPSYKKVEGKYSSPHSSPAPVSKHKPTATYLNKFTLEKKSGIPTVRRPLMDDDIIGAIDLGIELEL</sequence>
<dbReference type="FunFam" id="3.90.70.200:FF:000005">
    <property type="entry name" value="Related to Pol II transcription elongation factor"/>
    <property type="match status" value="1"/>
</dbReference>
<dbReference type="OrthoDB" id="166375at2759"/>
<comment type="subcellular location">
    <subcellularLocation>
        <location evidence="1">Nucleus</location>
    </subcellularLocation>
</comment>
<dbReference type="Proteomes" id="UP000237438">
    <property type="component" value="Unassembled WGS sequence"/>
</dbReference>
<dbReference type="Gene3D" id="3.90.70.200">
    <property type="entry name" value="Plus-3 domain"/>
    <property type="match status" value="1"/>
</dbReference>
<keyword evidence="2" id="KW-0805">Transcription regulation</keyword>
<evidence type="ECO:0000259" key="6">
    <source>
        <dbReference type="PROSITE" id="PS51360"/>
    </source>
</evidence>
<dbReference type="InterPro" id="IPR004343">
    <property type="entry name" value="Plus-3_dom"/>
</dbReference>
<feature type="region of interest" description="Disordered" evidence="5">
    <location>
        <begin position="1"/>
        <end position="101"/>
    </location>
</feature>
<dbReference type="STRING" id="225359.A0A2S4PYK2"/>
<evidence type="ECO:0000256" key="5">
    <source>
        <dbReference type="SAM" id="MobiDB-lite"/>
    </source>
</evidence>
<gene>
    <name evidence="7" type="ORF">EPUL_002065</name>
</gene>
<dbReference type="GO" id="GO:1990269">
    <property type="term" value="F:RNA polymerase II C-terminal domain phosphoserine binding"/>
    <property type="evidence" value="ECO:0007669"/>
    <property type="project" value="TreeGrafter"/>
</dbReference>
<evidence type="ECO:0000313" key="8">
    <source>
        <dbReference type="Proteomes" id="UP000237438"/>
    </source>
</evidence>
<dbReference type="GO" id="GO:0016593">
    <property type="term" value="C:Cdc73/Paf1 complex"/>
    <property type="evidence" value="ECO:0007669"/>
    <property type="project" value="TreeGrafter"/>
</dbReference>
<dbReference type="AlphaFoldDB" id="A0A2S4PYK2"/>
<dbReference type="GO" id="GO:0003677">
    <property type="term" value="F:DNA binding"/>
    <property type="evidence" value="ECO:0007669"/>
    <property type="project" value="InterPro"/>
</dbReference>
<feature type="compositionally biased region" description="Basic and acidic residues" evidence="5">
    <location>
        <begin position="193"/>
        <end position="233"/>
    </location>
</feature>
<organism evidence="7 8">
    <name type="scientific">Erysiphe pulchra</name>
    <dbReference type="NCBI Taxonomy" id="225359"/>
    <lineage>
        <taxon>Eukaryota</taxon>
        <taxon>Fungi</taxon>
        <taxon>Dikarya</taxon>
        <taxon>Ascomycota</taxon>
        <taxon>Pezizomycotina</taxon>
        <taxon>Leotiomycetes</taxon>
        <taxon>Erysiphales</taxon>
        <taxon>Erysiphaceae</taxon>
        <taxon>Erysiphe</taxon>
    </lineage>
</organism>
<feature type="region of interest" description="Disordered" evidence="5">
    <location>
        <begin position="148"/>
        <end position="253"/>
    </location>
</feature>
<feature type="domain" description="Plus3" evidence="6">
    <location>
        <begin position="255"/>
        <end position="392"/>
    </location>
</feature>
<feature type="compositionally biased region" description="Acidic residues" evidence="5">
    <location>
        <begin position="78"/>
        <end position="92"/>
    </location>
</feature>
<accession>A0A2S4PYK2</accession>
<feature type="region of interest" description="Disordered" evidence="5">
    <location>
        <begin position="506"/>
        <end position="540"/>
    </location>
</feature>
<keyword evidence="8" id="KW-1185">Reference proteome</keyword>
<feature type="compositionally biased region" description="Polar residues" evidence="5">
    <location>
        <begin position="24"/>
        <end position="47"/>
    </location>
</feature>
<reference evidence="7 8" key="1">
    <citation type="submission" date="2017-10" db="EMBL/GenBank/DDBJ databases">
        <title>Development of genomic resources for the powdery mildew, Erysiphe pulchra.</title>
        <authorList>
            <person name="Wadl P.A."/>
            <person name="Mack B.M."/>
            <person name="Moore G."/>
            <person name="Beltz S.B."/>
        </authorList>
    </citation>
    <scope>NUCLEOTIDE SEQUENCE [LARGE SCALE GENOMIC DNA]</scope>
    <source>
        <strain evidence="7">Cflorida</strain>
    </source>
</reference>
<dbReference type="PANTHER" id="PTHR13115:SF8">
    <property type="entry name" value="RNA POLYMERASE-ASSOCIATED PROTEIN RTF1 HOMOLOG"/>
    <property type="match status" value="1"/>
</dbReference>
<dbReference type="SUPFAM" id="SSF159042">
    <property type="entry name" value="Plus3-like"/>
    <property type="match status" value="1"/>
</dbReference>
<dbReference type="PROSITE" id="PS51360">
    <property type="entry name" value="PLUS3"/>
    <property type="match status" value="1"/>
</dbReference>
<evidence type="ECO:0000256" key="1">
    <source>
        <dbReference type="ARBA" id="ARBA00004123"/>
    </source>
</evidence>
<dbReference type="SMART" id="SM00719">
    <property type="entry name" value="Plus3"/>
    <property type="match status" value="1"/>
</dbReference>
<dbReference type="Pfam" id="PF03126">
    <property type="entry name" value="Plus-3"/>
    <property type="match status" value="1"/>
</dbReference>
<dbReference type="EMBL" id="PEDP01000192">
    <property type="protein sequence ID" value="POS87104.1"/>
    <property type="molecule type" value="Genomic_DNA"/>
</dbReference>
<dbReference type="PANTHER" id="PTHR13115">
    <property type="entry name" value="RNA POLYMERASE-ASSOCIATED PROTEIN RTF1 HOMOLOG"/>
    <property type="match status" value="1"/>
</dbReference>
<proteinExistence type="predicted"/>
<feature type="compositionally biased region" description="Basic and acidic residues" evidence="5">
    <location>
        <begin position="508"/>
        <end position="524"/>
    </location>
</feature>
<evidence type="ECO:0000313" key="7">
    <source>
        <dbReference type="EMBL" id="POS87104.1"/>
    </source>
</evidence>
<keyword evidence="4" id="KW-0539">Nucleus</keyword>
<evidence type="ECO:0000256" key="2">
    <source>
        <dbReference type="ARBA" id="ARBA00023015"/>
    </source>
</evidence>
<evidence type="ECO:0000256" key="3">
    <source>
        <dbReference type="ARBA" id="ARBA00023163"/>
    </source>
</evidence>